<evidence type="ECO:0000256" key="1">
    <source>
        <dbReference type="ARBA" id="ARBA00022729"/>
    </source>
</evidence>
<dbReference type="InterPro" id="IPR011048">
    <property type="entry name" value="Haem_d1_sf"/>
</dbReference>
<keyword evidence="1 2" id="KW-0732">Signal</keyword>
<feature type="chain" id="PRO_5011638250" evidence="2">
    <location>
        <begin position="23"/>
        <end position="427"/>
    </location>
</feature>
<dbReference type="PANTHER" id="PTHR47197">
    <property type="entry name" value="PROTEIN NIRF"/>
    <property type="match status" value="1"/>
</dbReference>
<dbReference type="SUPFAM" id="SSF101898">
    <property type="entry name" value="NHL repeat"/>
    <property type="match status" value="1"/>
</dbReference>
<dbReference type="Pfam" id="PF18962">
    <property type="entry name" value="Por_Secre_tail"/>
    <property type="match status" value="1"/>
</dbReference>
<dbReference type="InterPro" id="IPR011964">
    <property type="entry name" value="YVTN_b-propeller_repeat"/>
</dbReference>
<gene>
    <name evidence="4" type="ORF">SAMN04487935_3512</name>
</gene>
<feature type="domain" description="Secretion system C-terminal sorting" evidence="3">
    <location>
        <begin position="360"/>
        <end position="426"/>
    </location>
</feature>
<protein>
    <submittedName>
        <fullName evidence="4">Por secretion system C-terminal sorting domain-containing protein</fullName>
    </submittedName>
</protein>
<evidence type="ECO:0000256" key="2">
    <source>
        <dbReference type="SAM" id="SignalP"/>
    </source>
</evidence>
<dbReference type="NCBIfam" id="TIGR04183">
    <property type="entry name" value="Por_Secre_tail"/>
    <property type="match status" value="1"/>
</dbReference>
<organism evidence="4 5">
    <name type="scientific">Flavobacterium noncentrifugens</name>
    <dbReference type="NCBI Taxonomy" id="1128970"/>
    <lineage>
        <taxon>Bacteria</taxon>
        <taxon>Pseudomonadati</taxon>
        <taxon>Bacteroidota</taxon>
        <taxon>Flavobacteriia</taxon>
        <taxon>Flavobacteriales</taxon>
        <taxon>Flavobacteriaceae</taxon>
        <taxon>Flavobacterium</taxon>
    </lineage>
</organism>
<accession>A0A1G9CGK7</accession>
<dbReference type="InterPro" id="IPR026444">
    <property type="entry name" value="Secre_tail"/>
</dbReference>
<dbReference type="Proteomes" id="UP000199580">
    <property type="component" value="Unassembled WGS sequence"/>
</dbReference>
<evidence type="ECO:0000259" key="3">
    <source>
        <dbReference type="Pfam" id="PF18962"/>
    </source>
</evidence>
<dbReference type="NCBIfam" id="TIGR02276">
    <property type="entry name" value="beta_rpt_yvtn"/>
    <property type="match status" value="1"/>
</dbReference>
<evidence type="ECO:0000313" key="5">
    <source>
        <dbReference type="Proteomes" id="UP000199580"/>
    </source>
</evidence>
<dbReference type="PANTHER" id="PTHR47197:SF3">
    <property type="entry name" value="DIHYDRO-HEME D1 DEHYDROGENASE"/>
    <property type="match status" value="1"/>
</dbReference>
<evidence type="ECO:0000313" key="4">
    <source>
        <dbReference type="EMBL" id="SDK50565.1"/>
    </source>
</evidence>
<dbReference type="SUPFAM" id="SSF51004">
    <property type="entry name" value="C-terminal (heme d1) domain of cytochrome cd1-nitrite reductase"/>
    <property type="match status" value="1"/>
</dbReference>
<dbReference type="STRING" id="1128970.SAMN04487935_3512"/>
<dbReference type="AlphaFoldDB" id="A0A1G9CGK7"/>
<keyword evidence="5" id="KW-1185">Reference proteome</keyword>
<sequence length="427" mass="45788">MKKFYKLPLALLALIFSTAISAQNTSGVLVLNEGSFGVDNAGMSFLANGQVHQQVYADGNNNVPLGNTAQSMAFDSDHAYVILNGSNALKVLDKQTLALQAIMPIGLFNPRFITLANGNAYITCWGDGGNASDDYVAVVDLQSLSITTTIPAPEGVERIIQVGDKLYVANQGGYGYGNTVSVIDVATNTITATIQTGDVPNSIISDGSVLYVLCGGKPMWATPETFGKLMKFNLADNSLISEINFEGKHPSNLELYGDFLLFSIETDIYKITLGDTDLPENPLFSIDEVGSYGVYGMDVIGDQIYVADAADYVSNGKALVYNMNGVLQNSYTVGVIPNGFYAADVLLSTENPNGIASISVFPNPTTERFFINTDKNAAVKIYDISGRLVKSTTYNPSGIVVSDLNSGIYLVEITINDQKSIKRISIK</sequence>
<reference evidence="4 5" key="1">
    <citation type="submission" date="2016-10" db="EMBL/GenBank/DDBJ databases">
        <authorList>
            <person name="de Groot N.N."/>
        </authorList>
    </citation>
    <scope>NUCLEOTIDE SEQUENCE [LARGE SCALE GENOMIC DNA]</scope>
    <source>
        <strain evidence="4 5">CGMCC 1.10076</strain>
    </source>
</reference>
<dbReference type="RefSeq" id="WP_091398608.1">
    <property type="nucleotide sequence ID" value="NZ_BKAI01000010.1"/>
</dbReference>
<dbReference type="EMBL" id="FNEZ01000007">
    <property type="protein sequence ID" value="SDK50565.1"/>
    <property type="molecule type" value="Genomic_DNA"/>
</dbReference>
<dbReference type="OrthoDB" id="9773938at2"/>
<feature type="signal peptide" evidence="2">
    <location>
        <begin position="1"/>
        <end position="22"/>
    </location>
</feature>
<dbReference type="InterPro" id="IPR051200">
    <property type="entry name" value="Host-pathogen_enzymatic-act"/>
</dbReference>
<name>A0A1G9CGK7_9FLAO</name>
<dbReference type="Pfam" id="PF16819">
    <property type="entry name" value="DUF5074"/>
    <property type="match status" value="1"/>
</dbReference>
<proteinExistence type="predicted"/>
<dbReference type="InterPro" id="IPR031815">
    <property type="entry name" value="DUF5074"/>
</dbReference>
<dbReference type="Gene3D" id="2.130.10.10">
    <property type="entry name" value="YVTN repeat-like/Quinoprotein amine dehydrogenase"/>
    <property type="match status" value="1"/>
</dbReference>
<dbReference type="InterPro" id="IPR015943">
    <property type="entry name" value="WD40/YVTN_repeat-like_dom_sf"/>
</dbReference>